<dbReference type="HOGENOM" id="CLU_370044_0_0_1"/>
<dbReference type="InterPro" id="IPR045063">
    <property type="entry name" value="Dynamin_N"/>
</dbReference>
<accession>A0A0D2F7D1</accession>
<proteinExistence type="predicted"/>
<evidence type="ECO:0000256" key="1">
    <source>
        <dbReference type="SAM" id="MobiDB-lite"/>
    </source>
</evidence>
<dbReference type="GO" id="GO:0005874">
    <property type="term" value="C:microtubule"/>
    <property type="evidence" value="ECO:0007669"/>
    <property type="project" value="TreeGrafter"/>
</dbReference>
<dbReference type="Proteomes" id="UP000054266">
    <property type="component" value="Unassembled WGS sequence"/>
</dbReference>
<dbReference type="SUPFAM" id="SSF52540">
    <property type="entry name" value="P-loop containing nucleoside triphosphate hydrolases"/>
    <property type="match status" value="1"/>
</dbReference>
<dbReference type="GO" id="GO:0005525">
    <property type="term" value="F:GTP binding"/>
    <property type="evidence" value="ECO:0007669"/>
    <property type="project" value="InterPro"/>
</dbReference>
<feature type="region of interest" description="Disordered" evidence="1">
    <location>
        <begin position="698"/>
        <end position="731"/>
    </location>
</feature>
<dbReference type="Gene3D" id="3.40.50.300">
    <property type="entry name" value="P-loop containing nucleotide triphosphate hydrolases"/>
    <property type="match status" value="1"/>
</dbReference>
<dbReference type="GO" id="GO:0005739">
    <property type="term" value="C:mitochondrion"/>
    <property type="evidence" value="ECO:0007669"/>
    <property type="project" value="TreeGrafter"/>
</dbReference>
<dbReference type="GO" id="GO:0008017">
    <property type="term" value="F:microtubule binding"/>
    <property type="evidence" value="ECO:0007669"/>
    <property type="project" value="TreeGrafter"/>
</dbReference>
<dbReference type="STRING" id="5601.A0A0D2F7D1"/>
<dbReference type="GO" id="GO:0016559">
    <property type="term" value="P:peroxisome fission"/>
    <property type="evidence" value="ECO:0007669"/>
    <property type="project" value="TreeGrafter"/>
</dbReference>
<feature type="domain" description="Dynamin GTPase" evidence="2">
    <location>
        <begin position="36"/>
        <end position="293"/>
    </location>
</feature>
<dbReference type="GO" id="GO:0003924">
    <property type="term" value="F:GTPase activity"/>
    <property type="evidence" value="ECO:0007669"/>
    <property type="project" value="InterPro"/>
</dbReference>
<gene>
    <name evidence="3" type="ORF">PV04_09762</name>
</gene>
<dbReference type="AlphaFoldDB" id="A0A0D2F7D1"/>
<sequence length="731" mass="81106">MALGKIGKIPAKLSYKTQSPRPSQRQPAVTPSQLLVKKVYDLIDDLKSSDVAKDLELPEMVVCGDQSAGKSSFLHSLTGIPFPVSDKACTRFATILRMRSADVAAPVYSAQIMPSFDTTDEDEIGRLRKYTPVLHDLSQVGAVTAEAAKHMQVEGTGFSPHTLVINVAARGSMNLTLVDLPGIFNSPTAKQTVEDLERVKQITRAHITRKRTIIVYIRAMIVEDANANLRKEIVECDPGGKRTFCVLTKPDLFKPLQSPSIAKDFERQLNEQVPWATHIVMNRNLTTLDTSGDVRLADELNCLEVEPWASVDDGHKGIDTLSPRLCKMFEEHVFQLLPDIADDLTRKNETLRAELARMPPPPQAITTRTLFAAHPEFERLVRSAGRGDHYDRFFDNGGNQLRFQIRDRVSQLMRALNTRAVPTTEHLDPKIAKQYGIPEREGVADHVLRDRITEKLGKATIPTVHFEQEAAELLDKLVKPWDEHTKSAISGIASEGVAFAGAAFTGAVQKKGAGQSVLTLGATVATTLSDMISHRLENLLEPRRRERDKKTTFPEATGFLTKANLIESIRLSAETAATDRQNSVQSSDALCLRSLLDSLADIQLPSRSTAAAIIMCVDACYQQHVDKLSVDLGETEVSRLVEECLLDTLSLSNIASTPQDQLFDVDDAGLPAMSEERARCQGRIAKLEDFQRKLADIRREVHPNKRPATPEEDEDGERRKRGRLEDWPLLS</sequence>
<reference evidence="3 4" key="1">
    <citation type="submission" date="2015-01" db="EMBL/GenBank/DDBJ databases">
        <title>The Genome Sequence of Capronia semiimmersa CBS27337.</title>
        <authorList>
            <consortium name="The Broad Institute Genomics Platform"/>
            <person name="Cuomo C."/>
            <person name="de Hoog S."/>
            <person name="Gorbushina A."/>
            <person name="Stielow B."/>
            <person name="Teixiera M."/>
            <person name="Abouelleil A."/>
            <person name="Chapman S.B."/>
            <person name="Priest M."/>
            <person name="Young S.K."/>
            <person name="Wortman J."/>
            <person name="Nusbaum C."/>
            <person name="Birren B."/>
        </authorList>
    </citation>
    <scope>NUCLEOTIDE SEQUENCE [LARGE SCALE GENOMIC DNA]</scope>
    <source>
        <strain evidence="3 4">CBS 27337</strain>
    </source>
</reference>
<organism evidence="3 4">
    <name type="scientific">Phialophora macrospora</name>
    <dbReference type="NCBI Taxonomy" id="1851006"/>
    <lineage>
        <taxon>Eukaryota</taxon>
        <taxon>Fungi</taxon>
        <taxon>Dikarya</taxon>
        <taxon>Ascomycota</taxon>
        <taxon>Pezizomycotina</taxon>
        <taxon>Eurotiomycetes</taxon>
        <taxon>Chaetothyriomycetidae</taxon>
        <taxon>Chaetothyriales</taxon>
        <taxon>Herpotrichiellaceae</taxon>
        <taxon>Phialophora</taxon>
    </lineage>
</organism>
<dbReference type="InterPro" id="IPR027417">
    <property type="entry name" value="P-loop_NTPase"/>
</dbReference>
<dbReference type="Pfam" id="PF00350">
    <property type="entry name" value="Dynamin_N"/>
    <property type="match status" value="1"/>
</dbReference>
<evidence type="ECO:0000313" key="4">
    <source>
        <dbReference type="Proteomes" id="UP000054266"/>
    </source>
</evidence>
<dbReference type="GO" id="GO:0048312">
    <property type="term" value="P:intracellular distribution of mitochondria"/>
    <property type="evidence" value="ECO:0007669"/>
    <property type="project" value="TreeGrafter"/>
</dbReference>
<dbReference type="GO" id="GO:0016020">
    <property type="term" value="C:membrane"/>
    <property type="evidence" value="ECO:0007669"/>
    <property type="project" value="TreeGrafter"/>
</dbReference>
<name>A0A0D2F7D1_9EURO</name>
<dbReference type="SMART" id="SM00053">
    <property type="entry name" value="DYNc"/>
    <property type="match status" value="1"/>
</dbReference>
<dbReference type="PRINTS" id="PR00195">
    <property type="entry name" value="DYNAMIN"/>
</dbReference>
<evidence type="ECO:0000259" key="2">
    <source>
        <dbReference type="SMART" id="SM00053"/>
    </source>
</evidence>
<dbReference type="PANTHER" id="PTHR11566">
    <property type="entry name" value="DYNAMIN"/>
    <property type="match status" value="1"/>
</dbReference>
<dbReference type="GO" id="GO:0006897">
    <property type="term" value="P:endocytosis"/>
    <property type="evidence" value="ECO:0007669"/>
    <property type="project" value="TreeGrafter"/>
</dbReference>
<dbReference type="InterPro" id="IPR022812">
    <property type="entry name" value="Dynamin"/>
</dbReference>
<dbReference type="EMBL" id="KN846962">
    <property type="protein sequence ID" value="KIW62870.1"/>
    <property type="molecule type" value="Genomic_DNA"/>
</dbReference>
<evidence type="ECO:0000313" key="3">
    <source>
        <dbReference type="EMBL" id="KIW62870.1"/>
    </source>
</evidence>
<dbReference type="GO" id="GO:0000266">
    <property type="term" value="P:mitochondrial fission"/>
    <property type="evidence" value="ECO:0007669"/>
    <property type="project" value="TreeGrafter"/>
</dbReference>
<keyword evidence="4" id="KW-1185">Reference proteome</keyword>
<dbReference type="PANTHER" id="PTHR11566:SF21">
    <property type="entry name" value="DYNAMIN RELATED PROTEIN 1, ISOFORM A"/>
    <property type="match status" value="1"/>
</dbReference>
<dbReference type="InterPro" id="IPR001401">
    <property type="entry name" value="Dynamin_GTPase"/>
</dbReference>
<protein>
    <recommendedName>
        <fullName evidence="2">Dynamin GTPase domain-containing protein</fullName>
    </recommendedName>
</protein>